<feature type="transmembrane region" description="Helical" evidence="6">
    <location>
        <begin position="393"/>
        <end position="412"/>
    </location>
</feature>
<feature type="transmembrane region" description="Helical" evidence="6">
    <location>
        <begin position="709"/>
        <end position="729"/>
    </location>
</feature>
<comment type="subcellular location">
    <subcellularLocation>
        <location evidence="1">Cell membrane</location>
        <topology evidence="1">Multi-pass membrane protein</topology>
    </subcellularLocation>
</comment>
<keyword evidence="2" id="KW-1003">Cell membrane</keyword>
<sequence length="831" mass="89660">MTPFGRFRFVSRFIRRELAAGELTILGLALLVAVAAMSSVAFFSDRVEKALTTQATQLLAADLVLSGNETAPDAVRAEAKRRGLQTADNITFPSMVFAGGQATLAQYKAVSSGYPLRGETTVRLIGGGEKSGRLQPTPGTAWADARLISRLKLKLGDEIGVGNAQLKLAGVIVREPDGSMDIYNFVPRLMFNSADLPATGLVQEGSRIRWRLLFAGEDRQVADFRAWLRAHKPKGARLENVEEMRPEIRTGLERARRFLGLTAMLTVALAASAVALVVRRYLQRHWQQVAVLRCLGLGSGEVWGLFVGLFALVGLLAGLLGTLAGFGVQLGLMRLFSGYVGEILPDPGWQPWLIGPLAAQLLLAGLALPPLMGIRDVSPAAVLRNELPPTRQGVISPVLALATLLGLASWQVGEWSLAGWLLAAMLGFLGVSGALALGLVLLLRRLPRGGKVGWRFGIANLARRRWLAVLQIASLSVGLMALLTLTVVRDDLIGAWQRSVPADAPNKFVINIQGNQLDGVRDAFAAAGRPQPELAPMARARLIAINEQPVRPAAYDNEQARRLAEREFNLSWRAEPPPGNQVVSGKWWDEGKRVKPQFSVEKGLANLLGIRLGDTLAFDLAGTAYRAKVTSLREVPWDSFRVNFFVIGTPGQFSRQPASWITSFRLEPADEAFANQLVERFPNLTVIDVGSILAEVRAMVDKLTRAIEAMFLLALAAGVLVLWASLTATRDERLADVGLMRALGASRRQVRSVVLAELVWLGAVSGLLAALGAMGIGVLAAVKLFSLPLLLNWWLLPLGMAGGVLVVTLAGWPLVGKVTRTPPLTVLRAIG</sequence>
<evidence type="ECO:0000313" key="8">
    <source>
        <dbReference type="EMBL" id="AOZ50210.1"/>
    </source>
</evidence>
<evidence type="ECO:0000256" key="2">
    <source>
        <dbReference type="ARBA" id="ARBA00022475"/>
    </source>
</evidence>
<evidence type="ECO:0000256" key="5">
    <source>
        <dbReference type="ARBA" id="ARBA00023136"/>
    </source>
</evidence>
<keyword evidence="5 6" id="KW-0472">Membrane</keyword>
<feature type="transmembrane region" description="Helical" evidence="6">
    <location>
        <begin position="258"/>
        <end position="282"/>
    </location>
</feature>
<dbReference type="EMBL" id="CP017707">
    <property type="protein sequence ID" value="AOZ50210.1"/>
    <property type="molecule type" value="Genomic_DNA"/>
</dbReference>
<dbReference type="InterPro" id="IPR003838">
    <property type="entry name" value="ABC3_permease_C"/>
</dbReference>
<feature type="domain" description="ABC3 transporter permease C-terminal" evidence="7">
    <location>
        <begin position="263"/>
        <end position="377"/>
    </location>
</feature>
<name>A0A1D9LG17_9NEIS</name>
<dbReference type="PANTHER" id="PTHR30287">
    <property type="entry name" value="MEMBRANE COMPONENT OF PREDICTED ABC SUPERFAMILY METABOLITE UPTAKE TRANSPORTER"/>
    <property type="match status" value="1"/>
</dbReference>
<organism evidence="8 9">
    <name type="scientific">Chromobacterium vaccinii</name>
    <dbReference type="NCBI Taxonomy" id="1108595"/>
    <lineage>
        <taxon>Bacteria</taxon>
        <taxon>Pseudomonadati</taxon>
        <taxon>Pseudomonadota</taxon>
        <taxon>Betaproteobacteria</taxon>
        <taxon>Neisseriales</taxon>
        <taxon>Chromobacteriaceae</taxon>
        <taxon>Chromobacterium</taxon>
    </lineage>
</organism>
<feature type="transmembrane region" description="Helical" evidence="6">
    <location>
        <begin position="352"/>
        <end position="372"/>
    </location>
</feature>
<evidence type="ECO:0000256" key="1">
    <source>
        <dbReference type="ARBA" id="ARBA00004651"/>
    </source>
</evidence>
<evidence type="ECO:0000313" key="9">
    <source>
        <dbReference type="Proteomes" id="UP000178776"/>
    </source>
</evidence>
<accession>A0A1D9LG17</accession>
<keyword evidence="4 6" id="KW-1133">Transmembrane helix</keyword>
<gene>
    <name evidence="8" type="ORF">BKX93_09505</name>
</gene>
<dbReference type="STRING" id="1108595.BKX93_09505"/>
<dbReference type="Pfam" id="PF02687">
    <property type="entry name" value="FtsX"/>
    <property type="match status" value="2"/>
</dbReference>
<dbReference type="RefSeq" id="WP_070979617.1">
    <property type="nucleotide sequence ID" value="NZ_CP017707.1"/>
</dbReference>
<feature type="transmembrane region" description="Helical" evidence="6">
    <location>
        <begin position="465"/>
        <end position="488"/>
    </location>
</feature>
<feature type="transmembrane region" description="Helical" evidence="6">
    <location>
        <begin position="750"/>
        <end position="782"/>
    </location>
</feature>
<dbReference type="GeneID" id="68841450"/>
<feature type="transmembrane region" description="Helical" evidence="6">
    <location>
        <begin position="418"/>
        <end position="444"/>
    </location>
</feature>
<feature type="transmembrane region" description="Helical" evidence="6">
    <location>
        <begin position="794"/>
        <end position="815"/>
    </location>
</feature>
<protein>
    <submittedName>
        <fullName evidence="8">Oxidoreductase</fullName>
    </submittedName>
</protein>
<evidence type="ECO:0000256" key="6">
    <source>
        <dbReference type="SAM" id="Phobius"/>
    </source>
</evidence>
<proteinExistence type="predicted"/>
<dbReference type="Proteomes" id="UP000178776">
    <property type="component" value="Chromosome"/>
</dbReference>
<dbReference type="AlphaFoldDB" id="A0A1D9LG17"/>
<dbReference type="PANTHER" id="PTHR30287:SF1">
    <property type="entry name" value="INNER MEMBRANE PROTEIN"/>
    <property type="match status" value="1"/>
</dbReference>
<feature type="transmembrane region" description="Helical" evidence="6">
    <location>
        <begin position="303"/>
        <end position="332"/>
    </location>
</feature>
<dbReference type="GO" id="GO:0005886">
    <property type="term" value="C:plasma membrane"/>
    <property type="evidence" value="ECO:0007669"/>
    <property type="project" value="UniProtKB-SubCell"/>
</dbReference>
<evidence type="ECO:0000256" key="3">
    <source>
        <dbReference type="ARBA" id="ARBA00022692"/>
    </source>
</evidence>
<dbReference type="KEGG" id="cvc:BKX93_09505"/>
<evidence type="ECO:0000256" key="4">
    <source>
        <dbReference type="ARBA" id="ARBA00022989"/>
    </source>
</evidence>
<feature type="domain" description="ABC3 transporter permease C-terminal" evidence="7">
    <location>
        <begin position="710"/>
        <end position="823"/>
    </location>
</feature>
<dbReference type="InterPro" id="IPR038766">
    <property type="entry name" value="Membrane_comp_ABC_pdt"/>
</dbReference>
<evidence type="ECO:0000259" key="7">
    <source>
        <dbReference type="Pfam" id="PF02687"/>
    </source>
</evidence>
<keyword evidence="3 6" id="KW-0812">Transmembrane</keyword>
<reference evidence="8 9" key="1">
    <citation type="submission" date="2016-10" db="EMBL/GenBank/DDBJ databases">
        <title>Chromobacterium muskegensis sp. nov., an insecticidal bacterium isolated from Sphagnum bogs.</title>
        <authorList>
            <person name="Sparks M.E."/>
            <person name="Blackburn M.B."/>
            <person name="Gundersen-Rindal D.E."/>
            <person name="Mitchell A."/>
            <person name="Farrar R."/>
            <person name="Kuhar D."/>
        </authorList>
    </citation>
    <scope>NUCLEOTIDE SEQUENCE [LARGE SCALE GENOMIC DNA]</scope>
    <source>
        <strain evidence="8 9">21-1</strain>
    </source>
</reference>